<dbReference type="InParanoid" id="J3KLK0"/>
<dbReference type="EMBL" id="GG704911">
    <property type="protein sequence ID" value="EAS37175.3"/>
    <property type="molecule type" value="Genomic_DNA"/>
</dbReference>
<proteinExistence type="predicted"/>
<protein>
    <submittedName>
        <fullName evidence="1">Uncharacterized protein</fullName>
    </submittedName>
</protein>
<gene>
    <name evidence="1" type="ORF">CIMG_02529</name>
</gene>
<dbReference type="RefSeq" id="XP_001248758.2">
    <property type="nucleotide sequence ID" value="XM_001248757.2"/>
</dbReference>
<accession>J3KLK0</accession>
<dbReference type="VEuPathDB" id="FungiDB:CIMG_02529"/>
<name>J3KLK0_COCIM</name>
<dbReference type="KEGG" id="cim:CIMG_02529"/>
<evidence type="ECO:0000313" key="2">
    <source>
        <dbReference type="Proteomes" id="UP000001261"/>
    </source>
</evidence>
<keyword evidence="2" id="KW-1185">Reference proteome</keyword>
<sequence>MTRISLSSTTPGLKPGKTPTIGFLMPHKHHTISCLVWYGRGAVFGHQHGGVHGQAHVSEGNGLVIGSKPGVIRFPSMKRRISIASDRRSRWADSANDHVIQGEPQTTSLFMASLSPFRIPRVQSFDLRVS</sequence>
<organism evidence="1 2">
    <name type="scientific">Coccidioides immitis (strain RS)</name>
    <name type="common">Valley fever fungus</name>
    <dbReference type="NCBI Taxonomy" id="246410"/>
    <lineage>
        <taxon>Eukaryota</taxon>
        <taxon>Fungi</taxon>
        <taxon>Dikarya</taxon>
        <taxon>Ascomycota</taxon>
        <taxon>Pezizomycotina</taxon>
        <taxon>Eurotiomycetes</taxon>
        <taxon>Eurotiomycetidae</taxon>
        <taxon>Onygenales</taxon>
        <taxon>Onygenaceae</taxon>
        <taxon>Coccidioides</taxon>
    </lineage>
</organism>
<dbReference type="AlphaFoldDB" id="J3KLK0"/>
<dbReference type="GeneID" id="4567406"/>
<reference evidence="2" key="1">
    <citation type="journal article" date="2009" name="Genome Res.">
        <title>Comparative genomic analyses of the human fungal pathogens Coccidioides and their relatives.</title>
        <authorList>
            <person name="Sharpton T.J."/>
            <person name="Stajich J.E."/>
            <person name="Rounsley S.D."/>
            <person name="Gardner M.J."/>
            <person name="Wortman J.R."/>
            <person name="Jordar V.S."/>
            <person name="Maiti R."/>
            <person name="Kodira C.D."/>
            <person name="Neafsey D.E."/>
            <person name="Zeng Q."/>
            <person name="Hung C.-Y."/>
            <person name="McMahan C."/>
            <person name="Muszewska A."/>
            <person name="Grynberg M."/>
            <person name="Mandel M.A."/>
            <person name="Kellner E.M."/>
            <person name="Barker B.M."/>
            <person name="Galgiani J.N."/>
            <person name="Orbach M.J."/>
            <person name="Kirkland T.N."/>
            <person name="Cole G.T."/>
            <person name="Henn M.R."/>
            <person name="Birren B.W."/>
            <person name="Taylor J.W."/>
        </authorList>
    </citation>
    <scope>NUCLEOTIDE SEQUENCE [LARGE SCALE GENOMIC DNA]</scope>
    <source>
        <strain evidence="2">RS</strain>
    </source>
</reference>
<reference evidence="2" key="2">
    <citation type="journal article" date="2010" name="Genome Res.">
        <title>Population genomic sequencing of Coccidioides fungi reveals recent hybridization and transposon control.</title>
        <authorList>
            <person name="Neafsey D.E."/>
            <person name="Barker B.M."/>
            <person name="Sharpton T.J."/>
            <person name="Stajich J.E."/>
            <person name="Park D.J."/>
            <person name="Whiston E."/>
            <person name="Hung C.-Y."/>
            <person name="McMahan C."/>
            <person name="White J."/>
            <person name="Sykes S."/>
            <person name="Heiman D."/>
            <person name="Young S."/>
            <person name="Zeng Q."/>
            <person name="Abouelleil A."/>
            <person name="Aftuck L."/>
            <person name="Bessette D."/>
            <person name="Brown A."/>
            <person name="FitzGerald M."/>
            <person name="Lui A."/>
            <person name="Macdonald J.P."/>
            <person name="Priest M."/>
            <person name="Orbach M.J."/>
            <person name="Galgiani J.N."/>
            <person name="Kirkland T.N."/>
            <person name="Cole G.T."/>
            <person name="Birren B.W."/>
            <person name="Henn M.R."/>
            <person name="Taylor J.W."/>
            <person name="Rounsley S.D."/>
        </authorList>
    </citation>
    <scope>GENOME REANNOTATION</scope>
    <source>
        <strain evidence="2">RS</strain>
    </source>
</reference>
<evidence type="ECO:0000313" key="1">
    <source>
        <dbReference type="EMBL" id="EAS37175.3"/>
    </source>
</evidence>
<dbReference type="Proteomes" id="UP000001261">
    <property type="component" value="Unassembled WGS sequence"/>
</dbReference>